<feature type="domain" description="Amidohydrolase-related" evidence="5">
    <location>
        <begin position="54"/>
        <end position="385"/>
    </location>
</feature>
<comment type="caution">
    <text evidence="6">The sequence shown here is derived from an EMBL/GenBank/DDBJ whole genome shotgun (WGS) entry which is preliminary data.</text>
</comment>
<dbReference type="CDD" id="cd00854">
    <property type="entry name" value="NagA"/>
    <property type="match status" value="1"/>
</dbReference>
<dbReference type="Pfam" id="PF01979">
    <property type="entry name" value="Amidohydro_1"/>
    <property type="match status" value="1"/>
</dbReference>
<keyword evidence="4" id="KW-0119">Carbohydrate metabolism</keyword>
<sequence>MPNSLVIRRARVVSSWSVVESGYIVIERGAIVEVGNEPYSGSQCNVIDAEGLYAVPGFVDTHTHGVKGLDVTVSRDPYTILEMAKQFTRYGVSAFLPTAVTAPLETLAEVCKAVSEAMDMWRPGEGARVLGLHMEGPYINPDMAGAQSRAFIRAPSLGEFKLLYEECRGALRQVTVAPEVAGAQELIPYAKSLGIVVSAGHTKASYEEGVKAIELGVTKATHLFNAMTRFSHREPGIALALLQSPKVFLEVIADFVHLHPAVVKMVIDLAGPERVALVTDSIAATGMPDGVYALGNLEVVVKQGVCRLVGTEVLAGSTLTMDKAFRNAVGLGYSLSSVATMASLTPVKSLGLGLRIGDIRRGYRADITILDDELRVVKTIVDGEVAYEHQ</sequence>
<keyword evidence="2" id="KW-0479">Metal-binding</keyword>
<protein>
    <submittedName>
        <fullName evidence="6">N-acetylglucosamine-6-phosphate deacetylase</fullName>
        <ecNumber evidence="6">3.5.1.25</ecNumber>
    </submittedName>
</protein>
<dbReference type="InterPro" id="IPR006680">
    <property type="entry name" value="Amidohydro-rel"/>
</dbReference>
<dbReference type="AlphaFoldDB" id="A0A7J3Z7T6"/>
<keyword evidence="3 6" id="KW-0378">Hydrolase</keyword>
<evidence type="ECO:0000256" key="4">
    <source>
        <dbReference type="ARBA" id="ARBA00023277"/>
    </source>
</evidence>
<dbReference type="PIRSF" id="PIRSF038994">
    <property type="entry name" value="NagA"/>
    <property type="match status" value="1"/>
</dbReference>
<evidence type="ECO:0000256" key="1">
    <source>
        <dbReference type="ARBA" id="ARBA00010716"/>
    </source>
</evidence>
<dbReference type="EC" id="3.5.1.25" evidence="6"/>
<reference evidence="6" key="1">
    <citation type="journal article" date="2020" name="mSystems">
        <title>Genome- and Community-Level Interaction Insights into Carbon Utilization and Element Cycling Functions of Hydrothermarchaeota in Hydrothermal Sediment.</title>
        <authorList>
            <person name="Zhou Z."/>
            <person name="Liu Y."/>
            <person name="Xu W."/>
            <person name="Pan J."/>
            <person name="Luo Z.H."/>
            <person name="Li M."/>
        </authorList>
    </citation>
    <scope>NUCLEOTIDE SEQUENCE [LARGE SCALE GENOMIC DNA]</scope>
    <source>
        <strain evidence="6">SpSt-1105</strain>
    </source>
</reference>
<dbReference type="PANTHER" id="PTHR11113">
    <property type="entry name" value="N-ACETYLGLUCOSAMINE-6-PHOSPHATE DEACETYLASE"/>
    <property type="match status" value="1"/>
</dbReference>
<evidence type="ECO:0000313" key="6">
    <source>
        <dbReference type="EMBL" id="HHQ50899.1"/>
    </source>
</evidence>
<dbReference type="EMBL" id="DRYQ01000088">
    <property type="protein sequence ID" value="HHQ50899.1"/>
    <property type="molecule type" value="Genomic_DNA"/>
</dbReference>
<accession>A0A7J3Z7T6</accession>
<dbReference type="GO" id="GO:0046872">
    <property type="term" value="F:metal ion binding"/>
    <property type="evidence" value="ECO:0007669"/>
    <property type="project" value="UniProtKB-KW"/>
</dbReference>
<dbReference type="GO" id="GO:0006046">
    <property type="term" value="P:N-acetylglucosamine catabolic process"/>
    <property type="evidence" value="ECO:0007669"/>
    <property type="project" value="TreeGrafter"/>
</dbReference>
<dbReference type="PANTHER" id="PTHR11113:SF14">
    <property type="entry name" value="N-ACETYLGLUCOSAMINE-6-PHOSPHATE DEACETYLASE"/>
    <property type="match status" value="1"/>
</dbReference>
<evidence type="ECO:0000259" key="5">
    <source>
        <dbReference type="Pfam" id="PF01979"/>
    </source>
</evidence>
<dbReference type="InterPro" id="IPR011059">
    <property type="entry name" value="Metal-dep_hydrolase_composite"/>
</dbReference>
<dbReference type="GO" id="GO:0008448">
    <property type="term" value="F:N-acetylglucosamine-6-phosphate deacetylase activity"/>
    <property type="evidence" value="ECO:0007669"/>
    <property type="project" value="UniProtKB-EC"/>
</dbReference>
<dbReference type="InterPro" id="IPR032466">
    <property type="entry name" value="Metal_Hydrolase"/>
</dbReference>
<dbReference type="SUPFAM" id="SSF51556">
    <property type="entry name" value="Metallo-dependent hydrolases"/>
    <property type="match status" value="1"/>
</dbReference>
<comment type="similarity">
    <text evidence="1">Belongs to the metallo-dependent hydrolases superfamily. NagA family.</text>
</comment>
<proteinExistence type="inferred from homology"/>
<evidence type="ECO:0000256" key="2">
    <source>
        <dbReference type="ARBA" id="ARBA00022723"/>
    </source>
</evidence>
<evidence type="ECO:0000256" key="3">
    <source>
        <dbReference type="ARBA" id="ARBA00022801"/>
    </source>
</evidence>
<organism evidence="6">
    <name type="scientific">Ignisphaera aggregans</name>
    <dbReference type="NCBI Taxonomy" id="334771"/>
    <lineage>
        <taxon>Archaea</taxon>
        <taxon>Thermoproteota</taxon>
        <taxon>Thermoprotei</taxon>
        <taxon>Desulfurococcales</taxon>
        <taxon>Desulfurococcaceae</taxon>
        <taxon>Ignisphaera</taxon>
    </lineage>
</organism>
<dbReference type="NCBIfam" id="TIGR00221">
    <property type="entry name" value="nagA"/>
    <property type="match status" value="1"/>
</dbReference>
<dbReference type="Gene3D" id="3.20.20.140">
    <property type="entry name" value="Metal-dependent hydrolases"/>
    <property type="match status" value="1"/>
</dbReference>
<dbReference type="SUPFAM" id="SSF51338">
    <property type="entry name" value="Composite domain of metallo-dependent hydrolases"/>
    <property type="match status" value="1"/>
</dbReference>
<dbReference type="FunFam" id="3.20.20.140:FF:000004">
    <property type="entry name" value="N-acetylglucosamine-6-phosphate deacetylase"/>
    <property type="match status" value="1"/>
</dbReference>
<name>A0A7J3Z7T6_9CREN</name>
<dbReference type="InterPro" id="IPR003764">
    <property type="entry name" value="GlcNAc_6-P_deAcase"/>
</dbReference>
<gene>
    <name evidence="6" type="primary">nagA</name>
    <name evidence="6" type="ORF">ENM66_06075</name>
</gene>
<dbReference type="Gene3D" id="2.30.40.10">
    <property type="entry name" value="Urease, subunit C, domain 1"/>
    <property type="match status" value="1"/>
</dbReference>